<protein>
    <recommendedName>
        <fullName evidence="2">Aspartic peptidase DDI1-type domain-containing protein</fullName>
    </recommendedName>
</protein>
<sequence>MYDAFNQKHEATIQKHDAILNRLVEDNKEFRSHLSKLTTTLSVNEKGKFPSQAHIPHGQYMAQGSQDKLNNEHINVVTTRSGKTVVTPPVEEQTENRDNIEEPTINEPVRRPISIPFPQALKTSRKLDSSPEILENLRQVRINLPLLHVIKQVPSYAKILKDLCTMKRKQNVKKTAFLTEQQALLDLGASVNLMPYSVYLQLSLGELKPTMVVLQLADRSVKIPNGVVEDVLVQIDKFYYPVDFLILETESVVHANSKIPIILGRPFLATANALINCRNGLMKLSFGHMTLEVNIFNIGKQIFEDEDCEVVNWIDAVVQEQFTKTYHSDPLDSCLLNFSDSDSSIGSDIANVCSLLDS</sequence>
<accession>A0A2N9FYQ6</accession>
<organism evidence="1">
    <name type="scientific">Fagus sylvatica</name>
    <name type="common">Beechnut</name>
    <dbReference type="NCBI Taxonomy" id="28930"/>
    <lineage>
        <taxon>Eukaryota</taxon>
        <taxon>Viridiplantae</taxon>
        <taxon>Streptophyta</taxon>
        <taxon>Embryophyta</taxon>
        <taxon>Tracheophyta</taxon>
        <taxon>Spermatophyta</taxon>
        <taxon>Magnoliopsida</taxon>
        <taxon>eudicotyledons</taxon>
        <taxon>Gunneridae</taxon>
        <taxon>Pentapetalae</taxon>
        <taxon>rosids</taxon>
        <taxon>fabids</taxon>
        <taxon>Fagales</taxon>
        <taxon>Fagaceae</taxon>
        <taxon>Fagus</taxon>
    </lineage>
</organism>
<dbReference type="PANTHER" id="PTHR33067:SF32">
    <property type="entry name" value="ASPARTIC PEPTIDASE DDI1-TYPE DOMAIN-CONTAINING PROTEIN"/>
    <property type="match status" value="1"/>
</dbReference>
<dbReference type="EMBL" id="OIVN01001291">
    <property type="protein sequence ID" value="SPC92220.1"/>
    <property type="molecule type" value="Genomic_DNA"/>
</dbReference>
<reference evidence="1" key="1">
    <citation type="submission" date="2018-02" db="EMBL/GenBank/DDBJ databases">
        <authorList>
            <person name="Cohen D.B."/>
            <person name="Kent A.D."/>
        </authorList>
    </citation>
    <scope>NUCLEOTIDE SEQUENCE</scope>
</reference>
<dbReference type="PANTHER" id="PTHR33067">
    <property type="entry name" value="RNA-DIRECTED DNA POLYMERASE-RELATED"/>
    <property type="match status" value="1"/>
</dbReference>
<dbReference type="Gene3D" id="2.40.70.10">
    <property type="entry name" value="Acid Proteases"/>
    <property type="match status" value="1"/>
</dbReference>
<dbReference type="CDD" id="cd00303">
    <property type="entry name" value="retropepsin_like"/>
    <property type="match status" value="1"/>
</dbReference>
<gene>
    <name evidence="1" type="ORF">FSB_LOCUS20102</name>
</gene>
<evidence type="ECO:0000313" key="1">
    <source>
        <dbReference type="EMBL" id="SPC92220.1"/>
    </source>
</evidence>
<name>A0A2N9FYQ6_FAGSY</name>
<proteinExistence type="predicted"/>
<dbReference type="InterPro" id="IPR021109">
    <property type="entry name" value="Peptidase_aspartic_dom_sf"/>
</dbReference>
<dbReference type="AlphaFoldDB" id="A0A2N9FYQ6"/>
<dbReference type="SUPFAM" id="SSF50630">
    <property type="entry name" value="Acid proteases"/>
    <property type="match status" value="1"/>
</dbReference>
<evidence type="ECO:0008006" key="2">
    <source>
        <dbReference type="Google" id="ProtNLM"/>
    </source>
</evidence>